<dbReference type="Proteomes" id="UP000228533">
    <property type="component" value="Unassembled WGS sequence"/>
</dbReference>
<evidence type="ECO:0008006" key="3">
    <source>
        <dbReference type="Google" id="ProtNLM"/>
    </source>
</evidence>
<comment type="caution">
    <text evidence="1">The sequence shown here is derived from an EMBL/GenBank/DDBJ whole genome shotgun (WGS) entry which is preliminary data.</text>
</comment>
<dbReference type="Gene3D" id="3.40.50.2000">
    <property type="entry name" value="Glycogen Phosphorylase B"/>
    <property type="match status" value="1"/>
</dbReference>
<sequence length="340" mass="38068">MKLLILDCATFNCKVYLPFLEKISPEGGLIISDRPSLFNDTAWPVESWPIRFKLSWRLKQLAKEGFTNWLLFGKCQASTLTEISAKLNCNLHWLLSPDIIESEGLKAVSWKVKPKVFCVSKGWCDALVNIGWPVENISWLTLPVEASVLADSGSAATLLKRDGLMIGVQADLSENQLVEKLFTVIVSAKAINLNLSVVLIGDGLQKEQLLWLVKKLNLGANVRFVGSRSDLQPWFQDLDLWTTANKQPGVDDLSAAILAAASCLSLLLPSDPTFSDILLPEVNGEKIDWQLTEEAVAILKRWSDNRTTLFNYGQASRHLVKQDLLWSHIQSDWRKILLDN</sequence>
<protein>
    <recommendedName>
        <fullName evidence="3">Glycosyl transferase family 1 domain-containing protein</fullName>
    </recommendedName>
</protein>
<organism evidence="1 2">
    <name type="scientific">Candidatus Falkowbacteria bacterium CG10_big_fil_rev_8_21_14_0_10_37_14</name>
    <dbReference type="NCBI Taxonomy" id="1974561"/>
    <lineage>
        <taxon>Bacteria</taxon>
        <taxon>Candidatus Falkowiibacteriota</taxon>
    </lineage>
</organism>
<evidence type="ECO:0000313" key="2">
    <source>
        <dbReference type="Proteomes" id="UP000228533"/>
    </source>
</evidence>
<evidence type="ECO:0000313" key="1">
    <source>
        <dbReference type="EMBL" id="PIT96403.1"/>
    </source>
</evidence>
<dbReference type="EMBL" id="PFAM01000004">
    <property type="protein sequence ID" value="PIT96403.1"/>
    <property type="molecule type" value="Genomic_DNA"/>
</dbReference>
<gene>
    <name evidence="1" type="ORF">COT94_00370</name>
</gene>
<proteinExistence type="predicted"/>
<reference evidence="2" key="1">
    <citation type="submission" date="2017-09" db="EMBL/GenBank/DDBJ databases">
        <title>Depth-based differentiation of microbial function through sediment-hosted aquifers and enrichment of novel symbionts in the deep terrestrial subsurface.</title>
        <authorList>
            <person name="Probst A.J."/>
            <person name="Ladd B."/>
            <person name="Jarett J.K."/>
            <person name="Geller-Mcgrath D.E."/>
            <person name="Sieber C.M.K."/>
            <person name="Emerson J.B."/>
            <person name="Anantharaman K."/>
            <person name="Thomas B.C."/>
            <person name="Malmstrom R."/>
            <person name="Stieglmeier M."/>
            <person name="Klingl A."/>
            <person name="Woyke T."/>
            <person name="Ryan C.M."/>
            <person name="Banfield J.F."/>
        </authorList>
    </citation>
    <scope>NUCLEOTIDE SEQUENCE [LARGE SCALE GENOMIC DNA]</scope>
</reference>
<accession>A0A2M6WUC2</accession>
<name>A0A2M6WUC2_9BACT</name>
<dbReference type="SUPFAM" id="SSF53756">
    <property type="entry name" value="UDP-Glycosyltransferase/glycogen phosphorylase"/>
    <property type="match status" value="1"/>
</dbReference>
<dbReference type="AlphaFoldDB" id="A0A2M6WUC2"/>